<name>W2RLW1_CYPE1</name>
<organism evidence="6 7">
    <name type="scientific">Cyphellophora europaea (strain CBS 101466)</name>
    <name type="common">Phialophora europaea</name>
    <dbReference type="NCBI Taxonomy" id="1220924"/>
    <lineage>
        <taxon>Eukaryota</taxon>
        <taxon>Fungi</taxon>
        <taxon>Dikarya</taxon>
        <taxon>Ascomycota</taxon>
        <taxon>Pezizomycotina</taxon>
        <taxon>Eurotiomycetes</taxon>
        <taxon>Chaetothyriomycetidae</taxon>
        <taxon>Chaetothyriales</taxon>
        <taxon>Cyphellophoraceae</taxon>
        <taxon>Cyphellophora</taxon>
    </lineage>
</organism>
<proteinExistence type="inferred from homology"/>
<evidence type="ECO:0000313" key="6">
    <source>
        <dbReference type="EMBL" id="ETN36698.1"/>
    </source>
</evidence>
<feature type="compositionally biased region" description="Acidic residues" evidence="4">
    <location>
        <begin position="177"/>
        <end position="198"/>
    </location>
</feature>
<dbReference type="VEuPathDB" id="FungiDB:HMPREF1541_08976"/>
<keyword evidence="2" id="KW-0808">Transferase</keyword>
<reference evidence="6 7" key="1">
    <citation type="submission" date="2013-03" db="EMBL/GenBank/DDBJ databases">
        <title>The Genome Sequence of Phialophora europaea CBS 101466.</title>
        <authorList>
            <consortium name="The Broad Institute Genomics Platform"/>
            <person name="Cuomo C."/>
            <person name="de Hoog S."/>
            <person name="Gorbushina A."/>
            <person name="Walker B."/>
            <person name="Young S.K."/>
            <person name="Zeng Q."/>
            <person name="Gargeya S."/>
            <person name="Fitzgerald M."/>
            <person name="Haas B."/>
            <person name="Abouelleil A."/>
            <person name="Allen A.W."/>
            <person name="Alvarado L."/>
            <person name="Arachchi H.M."/>
            <person name="Berlin A.M."/>
            <person name="Chapman S.B."/>
            <person name="Gainer-Dewar J."/>
            <person name="Goldberg J."/>
            <person name="Griggs A."/>
            <person name="Gujja S."/>
            <person name="Hansen M."/>
            <person name="Howarth C."/>
            <person name="Imamovic A."/>
            <person name="Ireland A."/>
            <person name="Larimer J."/>
            <person name="McCowan C."/>
            <person name="Murphy C."/>
            <person name="Pearson M."/>
            <person name="Poon T.W."/>
            <person name="Priest M."/>
            <person name="Roberts A."/>
            <person name="Saif S."/>
            <person name="Shea T."/>
            <person name="Sisk P."/>
            <person name="Sykes S."/>
            <person name="Wortman J."/>
            <person name="Nusbaum C."/>
            <person name="Birren B."/>
        </authorList>
    </citation>
    <scope>NUCLEOTIDE SEQUENCE [LARGE SCALE GENOMIC DNA]</scope>
    <source>
        <strain evidence="6 7">CBS 101466</strain>
    </source>
</reference>
<dbReference type="InParanoid" id="W2RLW1"/>
<dbReference type="InterPro" id="IPR036568">
    <property type="entry name" value="GGCT-like_sf"/>
</dbReference>
<evidence type="ECO:0000256" key="3">
    <source>
        <dbReference type="ARBA" id="ARBA00030602"/>
    </source>
</evidence>
<dbReference type="EMBL" id="KB822725">
    <property type="protein sequence ID" value="ETN36698.1"/>
    <property type="molecule type" value="Genomic_DNA"/>
</dbReference>
<feature type="domain" description="Gamma-glutamylcyclotransferase AIG2-like" evidence="5">
    <location>
        <begin position="6"/>
        <end position="108"/>
    </location>
</feature>
<dbReference type="OrthoDB" id="1044435at2759"/>
<evidence type="ECO:0000259" key="5">
    <source>
        <dbReference type="Pfam" id="PF06094"/>
    </source>
</evidence>
<dbReference type="InterPro" id="IPR045038">
    <property type="entry name" value="AIG2-like"/>
</dbReference>
<keyword evidence="7" id="KW-1185">Reference proteome</keyword>
<evidence type="ECO:0000256" key="1">
    <source>
        <dbReference type="ARBA" id="ARBA00008861"/>
    </source>
</evidence>
<dbReference type="InterPro" id="IPR009288">
    <property type="entry name" value="AIG2-like_dom"/>
</dbReference>
<gene>
    <name evidence="6" type="ORF">HMPREF1541_08976</name>
</gene>
<evidence type="ECO:0000256" key="2">
    <source>
        <dbReference type="ARBA" id="ARBA00022679"/>
    </source>
</evidence>
<evidence type="ECO:0000313" key="7">
    <source>
        <dbReference type="Proteomes" id="UP000030752"/>
    </source>
</evidence>
<feature type="region of interest" description="Disordered" evidence="4">
    <location>
        <begin position="171"/>
        <end position="236"/>
    </location>
</feature>
<accession>W2RLW1</accession>
<dbReference type="GeneID" id="19976315"/>
<dbReference type="SUPFAM" id="SSF110857">
    <property type="entry name" value="Gamma-glutamyl cyclotransferase-like"/>
    <property type="match status" value="1"/>
</dbReference>
<dbReference type="CDD" id="cd06661">
    <property type="entry name" value="GGCT_like"/>
    <property type="match status" value="1"/>
</dbReference>
<dbReference type="Pfam" id="PF06094">
    <property type="entry name" value="GGACT"/>
    <property type="match status" value="1"/>
</dbReference>
<dbReference type="HOGENOM" id="CLU_093936_1_2_1"/>
<dbReference type="RefSeq" id="XP_008721516.1">
    <property type="nucleotide sequence ID" value="XM_008723294.1"/>
</dbReference>
<dbReference type="InterPro" id="IPR013024">
    <property type="entry name" value="GGCT-like"/>
</dbReference>
<dbReference type="Proteomes" id="UP000030752">
    <property type="component" value="Unassembled WGS sequence"/>
</dbReference>
<dbReference type="Gene3D" id="3.10.490.10">
    <property type="entry name" value="Gamma-glutamyl cyclotransferase-like"/>
    <property type="match status" value="1"/>
</dbReference>
<sequence>MGDHTLFFYGTLLAPPVLHRVIYGTSSPDPTSHPAMRYLTIRPALLRDYRRHRVASADYPAIIPEKGGTVRGSVVSGLTEGDVFRLDVFEGSQYTKGTVEVEVLEGVALDELAPEAGVGKAADTTPTSTKKPEMVTAQTYIWTDGPTWLDPREWDFEDFKKHKMRRWMGGGDSAWTDGDEEEAQDENVQEDEGFADVDEAVRELKAKEKKDPTGGRGVNGAIGRQLAEVQRNGSTK</sequence>
<protein>
    <recommendedName>
        <fullName evidence="3">Putative gamma-glutamylcyclotransferase</fullName>
    </recommendedName>
</protein>
<dbReference type="PANTHER" id="PTHR31544">
    <property type="entry name" value="AIG2-LIKE PROTEIN D"/>
    <property type="match status" value="1"/>
</dbReference>
<evidence type="ECO:0000256" key="4">
    <source>
        <dbReference type="SAM" id="MobiDB-lite"/>
    </source>
</evidence>
<dbReference type="eggNOG" id="ENOG502S7T1">
    <property type="taxonomic scope" value="Eukaryota"/>
</dbReference>
<dbReference type="GO" id="GO:0016740">
    <property type="term" value="F:transferase activity"/>
    <property type="evidence" value="ECO:0007669"/>
    <property type="project" value="UniProtKB-KW"/>
</dbReference>
<dbReference type="AlphaFoldDB" id="W2RLW1"/>
<dbReference type="PANTHER" id="PTHR31544:SF2">
    <property type="entry name" value="AIG2-LIKE PROTEIN D"/>
    <property type="match status" value="1"/>
</dbReference>
<feature type="compositionally biased region" description="Basic and acidic residues" evidence="4">
    <location>
        <begin position="199"/>
        <end position="213"/>
    </location>
</feature>
<comment type="similarity">
    <text evidence="1">Belongs to the gamma-glutamylcyclotransferase family.</text>
</comment>